<evidence type="ECO:0000256" key="1">
    <source>
        <dbReference type="SAM" id="MobiDB-lite"/>
    </source>
</evidence>
<reference evidence="4 5" key="1">
    <citation type="submission" date="2020-05" db="EMBL/GenBank/DDBJ databases">
        <authorList>
            <person name="Khan S.A."/>
            <person name="Jeon C.O."/>
            <person name="Chun B.H."/>
        </authorList>
    </citation>
    <scope>NUCLEOTIDE SEQUENCE [LARGE SCALE GENOMIC DNA]</scope>
    <source>
        <strain evidence="4 5">B156</strain>
    </source>
</reference>
<feature type="signal peptide" evidence="2">
    <location>
        <begin position="1"/>
        <end position="26"/>
    </location>
</feature>
<evidence type="ECO:0000256" key="2">
    <source>
        <dbReference type="SAM" id="SignalP"/>
    </source>
</evidence>
<feature type="domain" description="BON" evidence="3">
    <location>
        <begin position="79"/>
        <end position="146"/>
    </location>
</feature>
<dbReference type="Proteomes" id="UP000552954">
    <property type="component" value="Unassembled WGS sequence"/>
</dbReference>
<keyword evidence="2" id="KW-0732">Signal</keyword>
<reference evidence="4 5" key="2">
    <citation type="submission" date="2020-06" db="EMBL/GenBank/DDBJ databases">
        <title>Ramlibacter rhizophilus sp. nov., isolated from rhizosphere soil of national flower Mugunghwa from South Korea.</title>
        <authorList>
            <person name="Zheng-Fei Y."/>
            <person name="Huan T."/>
        </authorList>
    </citation>
    <scope>NUCLEOTIDE SEQUENCE [LARGE SCALE GENOMIC DNA]</scope>
    <source>
        <strain evidence="4 5">B156</strain>
    </source>
</reference>
<dbReference type="SMART" id="SM00749">
    <property type="entry name" value="BON"/>
    <property type="match status" value="1"/>
</dbReference>
<proteinExistence type="predicted"/>
<dbReference type="InterPro" id="IPR051686">
    <property type="entry name" value="Lipoprotein_DolP"/>
</dbReference>
<feature type="compositionally biased region" description="Polar residues" evidence="1">
    <location>
        <begin position="32"/>
        <end position="47"/>
    </location>
</feature>
<dbReference type="EMBL" id="JABFCS010000001">
    <property type="protein sequence ID" value="NNU41922.1"/>
    <property type="molecule type" value="Genomic_DNA"/>
</dbReference>
<dbReference type="InterPro" id="IPR007055">
    <property type="entry name" value="BON_dom"/>
</dbReference>
<sequence length="146" mass="15113">MKNSTMARAALTASSLAVLLALGACGERVENTETQTSQPNVEINRQGTDGAKEETAAIGVGNNDTTRMGAGAEAPANDQDQRIATDVQTSLATNPDFGAIKVDVHVEDGKVTLRGRAPDPAARDRAAEIARNVSGVKAVDNQLTLG</sequence>
<dbReference type="PROSITE" id="PS51257">
    <property type="entry name" value="PROKAR_LIPOPROTEIN"/>
    <property type="match status" value="1"/>
</dbReference>
<feature type="chain" id="PRO_5032880338" evidence="2">
    <location>
        <begin position="27"/>
        <end position="146"/>
    </location>
</feature>
<gene>
    <name evidence="4" type="ORF">HK415_00215</name>
</gene>
<dbReference type="InterPro" id="IPR014004">
    <property type="entry name" value="Transpt-assoc_nodulatn_dom_bac"/>
</dbReference>
<evidence type="ECO:0000313" key="4">
    <source>
        <dbReference type="EMBL" id="NNU41922.1"/>
    </source>
</evidence>
<organism evidence="4 5">
    <name type="scientific">Ramlibacter montanisoli</name>
    <dbReference type="NCBI Taxonomy" id="2732512"/>
    <lineage>
        <taxon>Bacteria</taxon>
        <taxon>Pseudomonadati</taxon>
        <taxon>Pseudomonadota</taxon>
        <taxon>Betaproteobacteria</taxon>
        <taxon>Burkholderiales</taxon>
        <taxon>Comamonadaceae</taxon>
        <taxon>Ramlibacter</taxon>
    </lineage>
</organism>
<accession>A0A849K066</accession>
<dbReference type="PROSITE" id="PS50914">
    <property type="entry name" value="BON"/>
    <property type="match status" value="1"/>
</dbReference>
<dbReference type="PANTHER" id="PTHR34606:SF15">
    <property type="entry name" value="BON DOMAIN-CONTAINING PROTEIN"/>
    <property type="match status" value="1"/>
</dbReference>
<evidence type="ECO:0000313" key="5">
    <source>
        <dbReference type="Proteomes" id="UP000552954"/>
    </source>
</evidence>
<comment type="caution">
    <text evidence="4">The sequence shown here is derived from an EMBL/GenBank/DDBJ whole genome shotgun (WGS) entry which is preliminary data.</text>
</comment>
<dbReference type="RefSeq" id="WP_171556338.1">
    <property type="nucleotide sequence ID" value="NZ_JABFCS010000001.1"/>
</dbReference>
<dbReference type="PANTHER" id="PTHR34606">
    <property type="entry name" value="BON DOMAIN-CONTAINING PROTEIN"/>
    <property type="match status" value="1"/>
</dbReference>
<dbReference type="Pfam" id="PF04972">
    <property type="entry name" value="BON"/>
    <property type="match status" value="1"/>
</dbReference>
<name>A0A849K066_9BURK</name>
<dbReference type="AlphaFoldDB" id="A0A849K066"/>
<keyword evidence="5" id="KW-1185">Reference proteome</keyword>
<dbReference type="Gene3D" id="3.30.1340.30">
    <property type="match status" value="1"/>
</dbReference>
<evidence type="ECO:0000259" key="3">
    <source>
        <dbReference type="PROSITE" id="PS50914"/>
    </source>
</evidence>
<feature type="region of interest" description="Disordered" evidence="1">
    <location>
        <begin position="30"/>
        <end position="81"/>
    </location>
</feature>
<protein>
    <submittedName>
        <fullName evidence="4">BON domain-containing protein</fullName>
    </submittedName>
</protein>